<sequence>MKRRSVTFTDNPPEIIDNDNDRNNMCTPLPTANIFLWLQLARIERRQRKYASETQRKWQEHRYSRSIPDLSKQEHYLSVESKSAEFDFNSNMGRNIFQQRQLMDPINLSVSDFDITLQSRPQLRSTIESVRNVAKIDIPWDLHNLCKKERKEKLLQHHGYESVSDYFLTKHRNVVVAADATTESTVKNSADMATKSFVKNSIDYDVDKNSDNNNCINNNDDIVNNKEIIQQCRNSANDDSSDNKNDVACPDASDSIIYRSYMNDNRNDSENYVGNVDNSIVNIIKNSDRINESNSNCGKFIEQSLQRYHYHYLSDYKKTDSILKTAKNWSWKNIVNNGSTSRRCYSLLNEPLQQKNYHRRHHSSDTRNTSFFFASTTNNNSSTKNITTKHQWYYSSMIYSKMQQQLVDEMAKHIAECLEQFNTGLDKVLQARQLVKTSQELPADDRETMLRLLNQAMRISLKRMECNDDRYDPDGRHSESPNSLSGQRAPGQQLCGTSDGNANFHNVTSSVDPTEFFQQHGQQLLALLQQNMAKQN</sequence>
<reference evidence="4" key="1">
    <citation type="submission" date="2016-06" db="UniProtKB">
        <authorList>
            <consortium name="WormBaseParasite"/>
        </authorList>
    </citation>
    <scope>IDENTIFICATION</scope>
</reference>
<dbReference type="EMBL" id="UYRW01000442">
    <property type="protein sequence ID" value="VDK66799.1"/>
    <property type="molecule type" value="Genomic_DNA"/>
</dbReference>
<protein>
    <submittedName>
        <fullName evidence="4">Schwannomin-interacting protein 1</fullName>
    </submittedName>
</protein>
<dbReference type="AlphaFoldDB" id="A0A182E3V8"/>
<keyword evidence="3" id="KW-1185">Reference proteome</keyword>
<dbReference type="OrthoDB" id="5876170at2759"/>
<evidence type="ECO:0000256" key="1">
    <source>
        <dbReference type="SAM" id="MobiDB-lite"/>
    </source>
</evidence>
<feature type="region of interest" description="Disordered" evidence="1">
    <location>
        <begin position="467"/>
        <end position="502"/>
    </location>
</feature>
<evidence type="ECO:0000313" key="4">
    <source>
        <dbReference type="WBParaSite" id="nOo.2.0.1.t02670-RA"/>
    </source>
</evidence>
<name>A0A182E3V8_ONCOC</name>
<organism evidence="4">
    <name type="scientific">Onchocerca ochengi</name>
    <name type="common">Filarial nematode worm</name>
    <dbReference type="NCBI Taxonomy" id="42157"/>
    <lineage>
        <taxon>Eukaryota</taxon>
        <taxon>Metazoa</taxon>
        <taxon>Ecdysozoa</taxon>
        <taxon>Nematoda</taxon>
        <taxon>Chromadorea</taxon>
        <taxon>Rhabditida</taxon>
        <taxon>Spirurina</taxon>
        <taxon>Spiruromorpha</taxon>
        <taxon>Filarioidea</taxon>
        <taxon>Onchocercidae</taxon>
        <taxon>Onchocerca</taxon>
    </lineage>
</organism>
<evidence type="ECO:0000313" key="2">
    <source>
        <dbReference type="EMBL" id="VDK66799.1"/>
    </source>
</evidence>
<evidence type="ECO:0000313" key="3">
    <source>
        <dbReference type="Proteomes" id="UP000271087"/>
    </source>
</evidence>
<reference evidence="2 3" key="2">
    <citation type="submission" date="2018-08" db="EMBL/GenBank/DDBJ databases">
        <authorList>
            <person name="Laetsch R D."/>
            <person name="Stevens L."/>
            <person name="Kumar S."/>
            <person name="Blaxter L. M."/>
        </authorList>
    </citation>
    <scope>NUCLEOTIDE SEQUENCE [LARGE SCALE GENOMIC DNA]</scope>
</reference>
<proteinExistence type="predicted"/>
<feature type="compositionally biased region" description="Basic and acidic residues" evidence="1">
    <location>
        <begin position="467"/>
        <end position="479"/>
    </location>
</feature>
<dbReference type="Proteomes" id="UP000271087">
    <property type="component" value="Unassembled WGS sequence"/>
</dbReference>
<feature type="region of interest" description="Disordered" evidence="1">
    <location>
        <begin position="1"/>
        <end position="22"/>
    </location>
</feature>
<accession>A0A182E3V8</accession>
<dbReference type="WBParaSite" id="nOo.2.0.1.t02670-RA">
    <property type="protein sequence ID" value="nOo.2.0.1.t02670-RA"/>
    <property type="gene ID" value="nOo.2.0.1.g02670"/>
</dbReference>
<gene>
    <name evidence="2" type="ORF">NOO_LOCUS2670</name>
</gene>